<organism evidence="5">
    <name type="scientific">marine metagenome</name>
    <dbReference type="NCBI Taxonomy" id="408172"/>
    <lineage>
        <taxon>unclassified sequences</taxon>
        <taxon>metagenomes</taxon>
        <taxon>ecological metagenomes</taxon>
    </lineage>
</organism>
<dbReference type="PANTHER" id="PTHR46847">
    <property type="entry name" value="D-ALLOSE-BINDING PERIPLASMIC PROTEIN-RELATED"/>
    <property type="match status" value="1"/>
</dbReference>
<dbReference type="InterPro" id="IPR028082">
    <property type="entry name" value="Peripla_BP_I"/>
</dbReference>
<comment type="subcellular location">
    <subcellularLocation>
        <location evidence="1">Cell envelope</location>
    </subcellularLocation>
</comment>
<dbReference type="PANTHER" id="PTHR46847:SF1">
    <property type="entry name" value="D-ALLOSE-BINDING PERIPLASMIC PROTEIN-RELATED"/>
    <property type="match status" value="1"/>
</dbReference>
<dbReference type="Gene3D" id="3.40.50.2300">
    <property type="match status" value="2"/>
</dbReference>
<dbReference type="AlphaFoldDB" id="A0A381XX66"/>
<evidence type="ECO:0000256" key="3">
    <source>
        <dbReference type="ARBA" id="ARBA00022729"/>
    </source>
</evidence>
<keyword evidence="3" id="KW-0732">Signal</keyword>
<evidence type="ECO:0000313" key="5">
    <source>
        <dbReference type="EMBL" id="SVA68777.1"/>
    </source>
</evidence>
<dbReference type="Pfam" id="PF13407">
    <property type="entry name" value="Peripla_BP_4"/>
    <property type="match status" value="1"/>
</dbReference>
<protein>
    <recommendedName>
        <fullName evidence="4">Periplasmic binding protein domain-containing protein</fullName>
    </recommendedName>
</protein>
<evidence type="ECO:0000259" key="4">
    <source>
        <dbReference type="Pfam" id="PF13407"/>
    </source>
</evidence>
<dbReference type="GO" id="GO:0030313">
    <property type="term" value="C:cell envelope"/>
    <property type="evidence" value="ECO:0007669"/>
    <property type="project" value="UniProtKB-SubCell"/>
</dbReference>
<dbReference type="InterPro" id="IPR025997">
    <property type="entry name" value="SBP_2_dom"/>
</dbReference>
<evidence type="ECO:0000256" key="2">
    <source>
        <dbReference type="ARBA" id="ARBA00007639"/>
    </source>
</evidence>
<feature type="domain" description="Periplasmic binding protein" evidence="4">
    <location>
        <begin position="38"/>
        <end position="290"/>
    </location>
</feature>
<accession>A0A381XX66</accession>
<gene>
    <name evidence="5" type="ORF">METZ01_LOCUS121631</name>
</gene>
<dbReference type="GO" id="GO:0030246">
    <property type="term" value="F:carbohydrate binding"/>
    <property type="evidence" value="ECO:0007669"/>
    <property type="project" value="UniProtKB-ARBA"/>
</dbReference>
<sequence>MFNRNPIQKIVLALVSILFTMASFSAFAVKVGAIYLDSQGFYGGIQKGIMVAGADEGVELIGNNSQGDVTKESEFIDQLIAAGVEAVVMSPVSVEASVAAVERLNEAGIPVICYNTCLSDADSERLIKALVTTSQFDLGLPIGLLAGEWAIKAEIDLKIGIHNCNIYEACQLRQDGFIAGLEQSGANFEVVNNQEAFAHDKATQIGTDILIANPEINLMWAANEGGTVGAVNAVVAADQVGKTYVMGTDTTSELINMVQQGDVLLAVNSQFPQDMGAGAMRYALKAIKGEPIEQYLQLTPTKVYTTLDRLATAKWLVDHADGLP</sequence>
<dbReference type="SUPFAM" id="SSF53822">
    <property type="entry name" value="Periplasmic binding protein-like I"/>
    <property type="match status" value="1"/>
</dbReference>
<proteinExistence type="inferred from homology"/>
<name>A0A381XX66_9ZZZZ</name>
<reference evidence="5" key="1">
    <citation type="submission" date="2018-05" db="EMBL/GenBank/DDBJ databases">
        <authorList>
            <person name="Lanie J.A."/>
            <person name="Ng W.-L."/>
            <person name="Kazmierczak K.M."/>
            <person name="Andrzejewski T.M."/>
            <person name="Davidsen T.M."/>
            <person name="Wayne K.J."/>
            <person name="Tettelin H."/>
            <person name="Glass J.I."/>
            <person name="Rusch D."/>
            <person name="Podicherti R."/>
            <person name="Tsui H.-C.T."/>
            <person name="Winkler M.E."/>
        </authorList>
    </citation>
    <scope>NUCLEOTIDE SEQUENCE</scope>
</reference>
<dbReference type="EMBL" id="UINC01016537">
    <property type="protein sequence ID" value="SVA68777.1"/>
    <property type="molecule type" value="Genomic_DNA"/>
</dbReference>
<evidence type="ECO:0000256" key="1">
    <source>
        <dbReference type="ARBA" id="ARBA00004196"/>
    </source>
</evidence>
<comment type="similarity">
    <text evidence="2">Belongs to the bacterial solute-binding protein 2 family.</text>
</comment>